<reference evidence="1 2" key="1">
    <citation type="submission" date="2019-04" db="EMBL/GenBank/DDBJ databases">
        <title>Kribbella sp. NEAU-THZ 27 nov., a novel actinomycete isolated from soil.</title>
        <authorList>
            <person name="Duan L."/>
        </authorList>
    </citation>
    <scope>NUCLEOTIDE SEQUENCE [LARGE SCALE GENOMIC DNA]</scope>
    <source>
        <strain evidence="2">NEAU-THZ27</strain>
    </source>
</reference>
<accession>A0A4U3M457</accession>
<dbReference type="EMBL" id="SZPZ01000001">
    <property type="protein sequence ID" value="TKK83002.1"/>
    <property type="molecule type" value="Genomic_DNA"/>
</dbReference>
<dbReference type="Proteomes" id="UP000305836">
    <property type="component" value="Unassembled WGS sequence"/>
</dbReference>
<sequence length="90" mass="9802">MAMQIGDTTIPLGEVQDQLSDAVVDDLSKEAGTVTLKLRAYSGSSPAEMRPAVLAPPRIEAHVVIPEATFNEMLEDLDAPRRPSKLRELM</sequence>
<proteinExistence type="predicted"/>
<dbReference type="RefSeq" id="WP_137253688.1">
    <property type="nucleotide sequence ID" value="NZ_JBHSPQ010000001.1"/>
</dbReference>
<protein>
    <submittedName>
        <fullName evidence="1">Uncharacterized protein</fullName>
    </submittedName>
</protein>
<keyword evidence="2" id="KW-1185">Reference proteome</keyword>
<comment type="caution">
    <text evidence="1">The sequence shown here is derived from an EMBL/GenBank/DDBJ whole genome shotgun (WGS) entry which is preliminary data.</text>
</comment>
<evidence type="ECO:0000313" key="2">
    <source>
        <dbReference type="Proteomes" id="UP000305836"/>
    </source>
</evidence>
<name>A0A4U3M457_9ACTN</name>
<dbReference type="AlphaFoldDB" id="A0A4U3M457"/>
<gene>
    <name evidence="1" type="ORF">FDA38_09770</name>
</gene>
<evidence type="ECO:0000313" key="1">
    <source>
        <dbReference type="EMBL" id="TKK83002.1"/>
    </source>
</evidence>
<organism evidence="1 2">
    <name type="scientific">Kribbella jiaozuonensis</name>
    <dbReference type="NCBI Taxonomy" id="2575441"/>
    <lineage>
        <taxon>Bacteria</taxon>
        <taxon>Bacillati</taxon>
        <taxon>Actinomycetota</taxon>
        <taxon>Actinomycetes</taxon>
        <taxon>Propionibacteriales</taxon>
        <taxon>Kribbellaceae</taxon>
        <taxon>Kribbella</taxon>
    </lineage>
</organism>